<dbReference type="EMBL" id="GFXV01000193">
    <property type="protein sequence ID" value="MBW11998.1"/>
    <property type="molecule type" value="Transcribed_RNA"/>
</dbReference>
<dbReference type="GO" id="GO:0006629">
    <property type="term" value="P:lipid metabolic process"/>
    <property type="evidence" value="ECO:0007669"/>
    <property type="project" value="InterPro"/>
</dbReference>
<dbReference type="Gene3D" id="3.10.120.10">
    <property type="entry name" value="Cytochrome b5-like heme/steroid binding domain"/>
    <property type="match status" value="1"/>
</dbReference>
<dbReference type="InterPro" id="IPR053100">
    <property type="entry name" value="Cytochrome_b5-related"/>
</dbReference>
<dbReference type="InterPro" id="IPR005804">
    <property type="entry name" value="FA_desaturase_dom"/>
</dbReference>
<dbReference type="OrthoDB" id="260519at2759"/>
<dbReference type="InterPro" id="IPR036400">
    <property type="entry name" value="Cyt_B5-like_heme/steroid_sf"/>
</dbReference>
<keyword evidence="1" id="KW-0472">Membrane</keyword>
<evidence type="ECO:0000256" key="1">
    <source>
        <dbReference type="SAM" id="Phobius"/>
    </source>
</evidence>
<organism evidence="3">
    <name type="scientific">Melanaphis sacchari</name>
    <dbReference type="NCBI Taxonomy" id="742174"/>
    <lineage>
        <taxon>Eukaryota</taxon>
        <taxon>Metazoa</taxon>
        <taxon>Ecdysozoa</taxon>
        <taxon>Arthropoda</taxon>
        <taxon>Hexapoda</taxon>
        <taxon>Insecta</taxon>
        <taxon>Pterygota</taxon>
        <taxon>Neoptera</taxon>
        <taxon>Paraneoptera</taxon>
        <taxon>Hemiptera</taxon>
        <taxon>Sternorrhyncha</taxon>
        <taxon>Aphidomorpha</taxon>
        <taxon>Aphidoidea</taxon>
        <taxon>Aphididae</taxon>
        <taxon>Aphidini</taxon>
        <taxon>Melanaphis</taxon>
    </lineage>
</organism>
<dbReference type="Pfam" id="PF00487">
    <property type="entry name" value="FA_desaturase"/>
    <property type="match status" value="1"/>
</dbReference>
<dbReference type="PANTHER" id="PTHR16740:SF1">
    <property type="entry name" value="CYTOCHROME B5-RELATED PROTEIN-RELATED"/>
    <property type="match status" value="1"/>
</dbReference>
<sequence>MAPRTSSWPVWSGILSTDKNIKSADDWIGARRKEDGADELWRIHDGLYNLEEWIQKHPGGSQWLEITRGTDITELFESHHINGKAATAVMHKFYVRQAESPRKSPFTFKPDGFYNVLKSRVAKKLSYVDSKNYHLKSILVVDTYFLLALVSCVGVAQIENFFLALLTGIILALGTVTAHNFTHLKDNWRMYYVQLVLLSVREWRISHVLSHHIYTNTVQDLEMSLLYPFIHWFPTNDKPFTVRLFPYLTPIIYPFIIPGQLVIRTFKGNNDKADLLMFVIPAILMFCGQMAISSIIIAWIVIILTSSFMFTFIGFSASHHFPENFHDGDIVNDEYIDWGIHQTITSAERSEPVNNIFLTIATFGDHTLHHLFPALDHSLIPVLKDTYEDTCKEFGLDLTPKSFTTIMCGQFKQLIRVTPNNPKNNSIVHCTDIKLNNI</sequence>
<feature type="domain" description="Cytochrome b5 heme-binding" evidence="2">
    <location>
        <begin position="32"/>
        <end position="99"/>
    </location>
</feature>
<dbReference type="InterPro" id="IPR001199">
    <property type="entry name" value="Cyt_B5-like_heme/steroid-bd"/>
</dbReference>
<feature type="transmembrane region" description="Helical" evidence="1">
    <location>
        <begin position="162"/>
        <end position="181"/>
    </location>
</feature>
<dbReference type="SUPFAM" id="SSF55856">
    <property type="entry name" value="Cytochrome b5-like heme/steroid binding domain"/>
    <property type="match status" value="1"/>
</dbReference>
<reference evidence="3" key="1">
    <citation type="submission" date="2017-10" db="EMBL/GenBank/DDBJ databases">
        <title>Transcriptome Assembly of Sugarcane Aphid Adults.</title>
        <authorList>
            <person name="Scully E.D."/>
            <person name="Palmer N.A."/>
            <person name="Geib S.M."/>
            <person name="Sarath G."/>
            <person name="Sattler S.E."/>
        </authorList>
    </citation>
    <scope>NUCLEOTIDE SEQUENCE</scope>
    <source>
        <tissue evidence="3">Whole body</tissue>
    </source>
</reference>
<evidence type="ECO:0000259" key="2">
    <source>
        <dbReference type="PROSITE" id="PS50255"/>
    </source>
</evidence>
<dbReference type="PROSITE" id="PS50255">
    <property type="entry name" value="CYTOCHROME_B5_2"/>
    <property type="match status" value="1"/>
</dbReference>
<evidence type="ECO:0000313" key="3">
    <source>
        <dbReference type="EMBL" id="MBW11998.1"/>
    </source>
</evidence>
<protein>
    <submittedName>
        <fullName evidence="3">Cytochrome b5-related protein</fullName>
    </submittedName>
</protein>
<keyword evidence="1" id="KW-0812">Transmembrane</keyword>
<feature type="transmembrane region" description="Helical" evidence="1">
    <location>
        <begin position="275"/>
        <end position="304"/>
    </location>
</feature>
<accession>A0A2H8TFD9</accession>
<keyword evidence="1" id="KW-1133">Transmembrane helix</keyword>
<proteinExistence type="predicted"/>
<name>A0A2H8TFD9_9HEMI</name>
<dbReference type="Pfam" id="PF00173">
    <property type="entry name" value="Cyt-b5"/>
    <property type="match status" value="1"/>
</dbReference>
<feature type="transmembrane region" description="Helical" evidence="1">
    <location>
        <begin position="133"/>
        <end position="156"/>
    </location>
</feature>
<dbReference type="PANTHER" id="PTHR16740">
    <property type="entry name" value="CYTOCHROME B5-RELATED PROTEIN-RELATED"/>
    <property type="match status" value="1"/>
</dbReference>
<dbReference type="AlphaFoldDB" id="A0A2H8TFD9"/>
<gene>
    <name evidence="3" type="primary">Cyt-b5-r_1</name>
</gene>
<feature type="transmembrane region" description="Helical" evidence="1">
    <location>
        <begin position="244"/>
        <end position="263"/>
    </location>
</feature>